<feature type="compositionally biased region" description="Basic and acidic residues" evidence="1">
    <location>
        <begin position="64"/>
        <end position="81"/>
    </location>
</feature>
<dbReference type="PANTHER" id="PTHR34539">
    <property type="entry name" value="T6J4.11 PROTEIN"/>
    <property type="match status" value="1"/>
</dbReference>
<reference evidence="2 3" key="1">
    <citation type="submission" date="2017-07" db="EMBL/GenBank/DDBJ databases">
        <title>An improved, manually edited Actinidia chinensis var. chinensis (kiwifruit) genome highlights the challenges associated with draft genomes and gene prediction in plants.</title>
        <authorList>
            <person name="Pilkington S."/>
            <person name="Crowhurst R."/>
            <person name="Hilario E."/>
            <person name="Nardozza S."/>
            <person name="Fraser L."/>
            <person name="Peng Y."/>
            <person name="Gunaseelan K."/>
            <person name="Simpson R."/>
            <person name="Tahir J."/>
            <person name="Deroles S."/>
            <person name="Templeton K."/>
            <person name="Luo Z."/>
            <person name="Davy M."/>
            <person name="Cheng C."/>
            <person name="Mcneilage M."/>
            <person name="Scaglione D."/>
            <person name="Liu Y."/>
            <person name="Zhang Q."/>
            <person name="Datson P."/>
            <person name="De Silva N."/>
            <person name="Gardiner S."/>
            <person name="Bassett H."/>
            <person name="Chagne D."/>
            <person name="Mccallum J."/>
            <person name="Dzierzon H."/>
            <person name="Deng C."/>
            <person name="Wang Y.-Y."/>
            <person name="Barron N."/>
            <person name="Manako K."/>
            <person name="Bowen J."/>
            <person name="Foster T."/>
            <person name="Erridge Z."/>
            <person name="Tiffin H."/>
            <person name="Waite C."/>
            <person name="Davies K."/>
            <person name="Grierson E."/>
            <person name="Laing W."/>
            <person name="Kirk R."/>
            <person name="Chen X."/>
            <person name="Wood M."/>
            <person name="Montefiori M."/>
            <person name="Brummell D."/>
            <person name="Schwinn K."/>
            <person name="Catanach A."/>
            <person name="Fullerton C."/>
            <person name="Li D."/>
            <person name="Meiyalaghan S."/>
            <person name="Nieuwenhuizen N."/>
            <person name="Read N."/>
            <person name="Prakash R."/>
            <person name="Hunter D."/>
            <person name="Zhang H."/>
            <person name="Mckenzie M."/>
            <person name="Knabel M."/>
            <person name="Harris A."/>
            <person name="Allan A."/>
            <person name="Chen A."/>
            <person name="Janssen B."/>
            <person name="Plunkett B."/>
            <person name="Dwamena C."/>
            <person name="Voogd C."/>
            <person name="Leif D."/>
            <person name="Lafferty D."/>
            <person name="Souleyre E."/>
            <person name="Varkonyi-Gasic E."/>
            <person name="Gambi F."/>
            <person name="Hanley J."/>
            <person name="Yao J.-L."/>
            <person name="Cheung J."/>
            <person name="David K."/>
            <person name="Warren B."/>
            <person name="Marsh K."/>
            <person name="Snowden K."/>
            <person name="Lin-Wang K."/>
            <person name="Brian L."/>
            <person name="Martinez-Sanchez M."/>
            <person name="Wang M."/>
            <person name="Ileperuma N."/>
            <person name="Macnee N."/>
            <person name="Campin R."/>
            <person name="Mcatee P."/>
            <person name="Drummond R."/>
            <person name="Espley R."/>
            <person name="Ireland H."/>
            <person name="Wu R."/>
            <person name="Atkinson R."/>
            <person name="Karunairetnam S."/>
            <person name="Bulley S."/>
            <person name="Chunkath S."/>
            <person name="Hanley Z."/>
            <person name="Storey R."/>
            <person name="Thrimawithana A."/>
            <person name="Thomson S."/>
            <person name="David C."/>
            <person name="Testolin R."/>
        </authorList>
    </citation>
    <scope>NUCLEOTIDE SEQUENCE [LARGE SCALE GENOMIC DNA]</scope>
    <source>
        <strain evidence="3">cv. Red5</strain>
        <tissue evidence="2">Young leaf</tissue>
    </source>
</reference>
<keyword evidence="3" id="KW-1185">Reference proteome</keyword>
<feature type="region of interest" description="Disordered" evidence="1">
    <location>
        <begin position="1"/>
        <end position="23"/>
    </location>
</feature>
<keyword evidence="2" id="KW-0648">Protein biosynthesis</keyword>
<comment type="caution">
    <text evidence="2">The sequence shown here is derived from an EMBL/GenBank/DDBJ whole genome shotgun (WGS) entry which is preliminary data.</text>
</comment>
<accession>A0A2R6P440</accession>
<dbReference type="InParanoid" id="A0A2R6P440"/>
<dbReference type="OMA" id="ADQKNPR"/>
<dbReference type="Proteomes" id="UP000241394">
    <property type="component" value="Chromosome LG29"/>
</dbReference>
<evidence type="ECO:0000256" key="1">
    <source>
        <dbReference type="SAM" id="MobiDB-lite"/>
    </source>
</evidence>
<dbReference type="Gramene" id="PSR85054">
    <property type="protein sequence ID" value="PSR85054"/>
    <property type="gene ID" value="CEY00_Acc33037"/>
</dbReference>
<protein>
    <submittedName>
        <fullName evidence="2">Eukaryotic translation initiation factor 3 subunit A like</fullName>
    </submittedName>
</protein>
<dbReference type="EMBL" id="NKQK01000029">
    <property type="protein sequence ID" value="PSR85054.1"/>
    <property type="molecule type" value="Genomic_DNA"/>
</dbReference>
<name>A0A2R6P440_ACTCC</name>
<organism evidence="2 3">
    <name type="scientific">Actinidia chinensis var. chinensis</name>
    <name type="common">Chinese soft-hair kiwi</name>
    <dbReference type="NCBI Taxonomy" id="1590841"/>
    <lineage>
        <taxon>Eukaryota</taxon>
        <taxon>Viridiplantae</taxon>
        <taxon>Streptophyta</taxon>
        <taxon>Embryophyta</taxon>
        <taxon>Tracheophyta</taxon>
        <taxon>Spermatophyta</taxon>
        <taxon>Magnoliopsida</taxon>
        <taxon>eudicotyledons</taxon>
        <taxon>Gunneridae</taxon>
        <taxon>Pentapetalae</taxon>
        <taxon>asterids</taxon>
        <taxon>Ericales</taxon>
        <taxon>Actinidiaceae</taxon>
        <taxon>Actinidia</taxon>
    </lineage>
</organism>
<evidence type="ECO:0000313" key="2">
    <source>
        <dbReference type="EMBL" id="PSR85054.1"/>
    </source>
</evidence>
<dbReference type="FunCoup" id="A0A2R6P440">
    <property type="interactions" value="10"/>
</dbReference>
<dbReference type="GO" id="GO:0003743">
    <property type="term" value="F:translation initiation factor activity"/>
    <property type="evidence" value="ECO:0007669"/>
    <property type="project" value="UniProtKB-KW"/>
</dbReference>
<gene>
    <name evidence="2" type="ORF">CEY00_Acc33037</name>
</gene>
<sequence>MEQNPSKRQREETQTIEDLKRQKSYTHILSLLEDEDEDEDDEPNQDFTSILTTLQRELSCDPLPRSESDPIDDSHPTRKGEEGEDEREMFMRHLLEASDDELGIPNRTDGGDEGRINGGDEITACDGFWELDDDVANYYPSLQPELLM</sequence>
<reference evidence="3" key="2">
    <citation type="journal article" date="2018" name="BMC Genomics">
        <title>A manually annotated Actinidia chinensis var. chinensis (kiwifruit) genome highlights the challenges associated with draft genomes and gene prediction in plants.</title>
        <authorList>
            <person name="Pilkington S.M."/>
            <person name="Crowhurst R."/>
            <person name="Hilario E."/>
            <person name="Nardozza S."/>
            <person name="Fraser L."/>
            <person name="Peng Y."/>
            <person name="Gunaseelan K."/>
            <person name="Simpson R."/>
            <person name="Tahir J."/>
            <person name="Deroles S.C."/>
            <person name="Templeton K."/>
            <person name="Luo Z."/>
            <person name="Davy M."/>
            <person name="Cheng C."/>
            <person name="McNeilage M."/>
            <person name="Scaglione D."/>
            <person name="Liu Y."/>
            <person name="Zhang Q."/>
            <person name="Datson P."/>
            <person name="De Silva N."/>
            <person name="Gardiner S.E."/>
            <person name="Bassett H."/>
            <person name="Chagne D."/>
            <person name="McCallum J."/>
            <person name="Dzierzon H."/>
            <person name="Deng C."/>
            <person name="Wang Y.Y."/>
            <person name="Barron L."/>
            <person name="Manako K."/>
            <person name="Bowen J."/>
            <person name="Foster T.M."/>
            <person name="Erridge Z.A."/>
            <person name="Tiffin H."/>
            <person name="Waite C.N."/>
            <person name="Davies K.M."/>
            <person name="Grierson E.P."/>
            <person name="Laing W.A."/>
            <person name="Kirk R."/>
            <person name="Chen X."/>
            <person name="Wood M."/>
            <person name="Montefiori M."/>
            <person name="Brummell D.A."/>
            <person name="Schwinn K.E."/>
            <person name="Catanach A."/>
            <person name="Fullerton C."/>
            <person name="Li D."/>
            <person name="Meiyalaghan S."/>
            <person name="Nieuwenhuizen N."/>
            <person name="Read N."/>
            <person name="Prakash R."/>
            <person name="Hunter D."/>
            <person name="Zhang H."/>
            <person name="McKenzie M."/>
            <person name="Knabel M."/>
            <person name="Harris A."/>
            <person name="Allan A.C."/>
            <person name="Gleave A."/>
            <person name="Chen A."/>
            <person name="Janssen B.J."/>
            <person name="Plunkett B."/>
            <person name="Ampomah-Dwamena C."/>
            <person name="Voogd C."/>
            <person name="Leif D."/>
            <person name="Lafferty D."/>
            <person name="Souleyre E.J.F."/>
            <person name="Varkonyi-Gasic E."/>
            <person name="Gambi F."/>
            <person name="Hanley J."/>
            <person name="Yao J.L."/>
            <person name="Cheung J."/>
            <person name="David K.M."/>
            <person name="Warren B."/>
            <person name="Marsh K."/>
            <person name="Snowden K.C."/>
            <person name="Lin-Wang K."/>
            <person name="Brian L."/>
            <person name="Martinez-Sanchez M."/>
            <person name="Wang M."/>
            <person name="Ileperuma N."/>
            <person name="Macnee N."/>
            <person name="Campin R."/>
            <person name="McAtee P."/>
            <person name="Drummond R.S.M."/>
            <person name="Espley R.V."/>
            <person name="Ireland H.S."/>
            <person name="Wu R."/>
            <person name="Atkinson R.G."/>
            <person name="Karunairetnam S."/>
            <person name="Bulley S."/>
            <person name="Chunkath S."/>
            <person name="Hanley Z."/>
            <person name="Storey R."/>
            <person name="Thrimawithana A.H."/>
            <person name="Thomson S."/>
            <person name="David C."/>
            <person name="Testolin R."/>
            <person name="Huang H."/>
            <person name="Hellens R.P."/>
            <person name="Schaffer R.J."/>
        </authorList>
    </citation>
    <scope>NUCLEOTIDE SEQUENCE [LARGE SCALE GENOMIC DNA]</scope>
    <source>
        <strain evidence="3">cv. Red5</strain>
    </source>
</reference>
<proteinExistence type="predicted"/>
<feature type="region of interest" description="Disordered" evidence="1">
    <location>
        <begin position="57"/>
        <end position="119"/>
    </location>
</feature>
<dbReference type="PANTHER" id="PTHR34539:SF3">
    <property type="entry name" value="NAC DOMAIN-CONTAINING PROTEIN"/>
    <property type="match status" value="1"/>
</dbReference>
<keyword evidence="2" id="KW-0396">Initiation factor</keyword>
<dbReference type="OrthoDB" id="1932997at2759"/>
<feature type="compositionally biased region" description="Basic and acidic residues" evidence="1">
    <location>
        <begin position="8"/>
        <end position="21"/>
    </location>
</feature>
<evidence type="ECO:0000313" key="3">
    <source>
        <dbReference type="Proteomes" id="UP000241394"/>
    </source>
</evidence>
<dbReference type="AlphaFoldDB" id="A0A2R6P440"/>